<keyword evidence="1" id="KW-0812">Transmembrane</keyword>
<proteinExistence type="predicted"/>
<feature type="transmembrane region" description="Helical" evidence="1">
    <location>
        <begin position="86"/>
        <end position="107"/>
    </location>
</feature>
<dbReference type="EMBL" id="VTOX01000001">
    <property type="protein sequence ID" value="NKE65190.1"/>
    <property type="molecule type" value="Genomic_DNA"/>
</dbReference>
<feature type="transmembrane region" description="Helical" evidence="1">
    <location>
        <begin position="186"/>
        <end position="208"/>
    </location>
</feature>
<gene>
    <name evidence="3" type="ORF">RAMLITH_05105</name>
</gene>
<feature type="transmembrane region" description="Helical" evidence="1">
    <location>
        <begin position="144"/>
        <end position="166"/>
    </location>
</feature>
<evidence type="ECO:0000313" key="3">
    <source>
        <dbReference type="EMBL" id="NKE65190.1"/>
    </source>
</evidence>
<dbReference type="AlphaFoldDB" id="A0A7X6DDK1"/>
<dbReference type="Pfam" id="PF08019">
    <property type="entry name" value="EptA_B_N"/>
    <property type="match status" value="1"/>
</dbReference>
<keyword evidence="1" id="KW-0472">Membrane</keyword>
<protein>
    <submittedName>
        <fullName evidence="3">DUF1705 domain-containing protein</fullName>
    </submittedName>
</protein>
<sequence length="246" mass="25489">MSLQRRLTTAAKRLVMPELQAERILQRRSVEPPQPVVSAGPPAPIPDAKPLTEGQNAGMGLKLFHETGYSSILMPGETRVGLHPGWLVLAASLWTGFAANVALWRAMAGTAGALGPALATGLLVAGSTAALLSLLGWRKTLKPAAILVLLAAGLVAASIWSKALPVDASLLSQKPSSLVVPSWASFLRWQVLAALAGLGLVPAIWVWRAHLRRLPAGQQLGVNVLGLSAGLAAAAAGAYLLGDVPL</sequence>
<keyword evidence="4" id="KW-1185">Reference proteome</keyword>
<evidence type="ECO:0000259" key="2">
    <source>
        <dbReference type="Pfam" id="PF08019"/>
    </source>
</evidence>
<reference evidence="3 4" key="1">
    <citation type="journal article" date="2020" name="Nature">
        <title>Bacterial chemolithoautotrophy via manganese oxidation.</title>
        <authorList>
            <person name="Yu H."/>
            <person name="Leadbetter J.R."/>
        </authorList>
    </citation>
    <scope>NUCLEOTIDE SEQUENCE [LARGE SCALE GENOMIC DNA]</scope>
    <source>
        <strain evidence="3 4">RBP-1</strain>
    </source>
</reference>
<feature type="domain" description="Phosphoethanolamine transferase N-terminal" evidence="2">
    <location>
        <begin position="128"/>
        <end position="240"/>
    </location>
</feature>
<comment type="caution">
    <text evidence="3">The sequence shown here is derived from an EMBL/GenBank/DDBJ whole genome shotgun (WGS) entry which is preliminary data.</text>
</comment>
<feature type="transmembrane region" description="Helical" evidence="1">
    <location>
        <begin position="113"/>
        <end position="137"/>
    </location>
</feature>
<evidence type="ECO:0000313" key="4">
    <source>
        <dbReference type="Proteomes" id="UP000521868"/>
    </source>
</evidence>
<keyword evidence="1" id="KW-1133">Transmembrane helix</keyword>
<dbReference type="Proteomes" id="UP000521868">
    <property type="component" value="Unassembled WGS sequence"/>
</dbReference>
<evidence type="ECO:0000256" key="1">
    <source>
        <dbReference type="SAM" id="Phobius"/>
    </source>
</evidence>
<name>A0A7X6DDK1_9BURK</name>
<dbReference type="InterPro" id="IPR012549">
    <property type="entry name" value="EptA-like_N"/>
</dbReference>
<accession>A0A7X6DDK1</accession>
<organism evidence="3 4">
    <name type="scientific">Ramlibacter lithotrophicus</name>
    <dbReference type="NCBI Taxonomy" id="2606681"/>
    <lineage>
        <taxon>Bacteria</taxon>
        <taxon>Pseudomonadati</taxon>
        <taxon>Pseudomonadota</taxon>
        <taxon>Betaproteobacteria</taxon>
        <taxon>Burkholderiales</taxon>
        <taxon>Comamonadaceae</taxon>
        <taxon>Ramlibacter</taxon>
    </lineage>
</organism>
<feature type="transmembrane region" description="Helical" evidence="1">
    <location>
        <begin position="220"/>
        <end position="241"/>
    </location>
</feature>